<proteinExistence type="predicted"/>
<keyword evidence="5" id="KW-1185">Reference proteome</keyword>
<organism evidence="4 5">
    <name type="scientific">Virgisporangium aurantiacum</name>
    <dbReference type="NCBI Taxonomy" id="175570"/>
    <lineage>
        <taxon>Bacteria</taxon>
        <taxon>Bacillati</taxon>
        <taxon>Actinomycetota</taxon>
        <taxon>Actinomycetes</taxon>
        <taxon>Micromonosporales</taxon>
        <taxon>Micromonosporaceae</taxon>
        <taxon>Virgisporangium</taxon>
    </lineage>
</organism>
<dbReference type="EMBL" id="BOPG01000113">
    <property type="protein sequence ID" value="GIJ64299.1"/>
    <property type="molecule type" value="Genomic_DNA"/>
</dbReference>
<evidence type="ECO:0008006" key="6">
    <source>
        <dbReference type="Google" id="ProtNLM"/>
    </source>
</evidence>
<keyword evidence="1" id="KW-0808">Transferase</keyword>
<dbReference type="AlphaFoldDB" id="A0A8J4E7H2"/>
<comment type="caution">
    <text evidence="4">The sequence shown here is derived from an EMBL/GenBank/DDBJ whole genome shotgun (WGS) entry which is preliminary data.</text>
</comment>
<dbReference type="PANTHER" id="PTHR43685:SF3">
    <property type="entry name" value="SLR2126 PROTEIN"/>
    <property type="match status" value="1"/>
</dbReference>
<dbReference type="PANTHER" id="PTHR43685">
    <property type="entry name" value="GLYCOSYLTRANSFERASE"/>
    <property type="match status" value="1"/>
</dbReference>
<name>A0A8J4E7H2_9ACTN</name>
<evidence type="ECO:0000256" key="1">
    <source>
        <dbReference type="ARBA" id="ARBA00022679"/>
    </source>
</evidence>
<evidence type="ECO:0000259" key="3">
    <source>
        <dbReference type="Pfam" id="PF02709"/>
    </source>
</evidence>
<protein>
    <recommendedName>
        <fullName evidence="6">Glycosyltransferase</fullName>
    </recommendedName>
</protein>
<accession>A0A8J4E7H2</accession>
<evidence type="ECO:0000259" key="2">
    <source>
        <dbReference type="Pfam" id="PF00535"/>
    </source>
</evidence>
<feature type="domain" description="Galactosyltransferase C-terminal" evidence="3">
    <location>
        <begin position="168"/>
        <end position="216"/>
    </location>
</feature>
<sequence>MVIPTYNRAALLRRTLETLVAQRFPVESFEVVIADDGSSDDTAGVVAEYATRLRTRYHFQEDLGFRAGAARNAGARLATAPVVAFLDDGALANPDYVHAHVDAHRDRAAVMGYVHGYAPLGESRSLDDAVMRLDPVTIVERLADDRTFFDSRHYEFEFVDFDVGRMAAPWYLFWSGNISMRVEDFWAVGGFDEDFHSWGTEDIELGYRVTEHGIPIVLSRDAWSVELPHGRDANNVVTSMANMQLFLDKHRTPIVELCAFILLTRYPMMVEDAGHRLLSWARRSRRVDVLGELETVGSDVPRRVAVFGCGGSVPASWAADGSVYTLLDFDRDLLCRAVRPGHTGRYGIGLRTGLPDKSFDLVVITSRLRGLWELWGKNLLQEAQRVGHEVRVPFRGIR</sequence>
<dbReference type="Proteomes" id="UP000612585">
    <property type="component" value="Unassembled WGS sequence"/>
</dbReference>
<dbReference type="GO" id="GO:0016740">
    <property type="term" value="F:transferase activity"/>
    <property type="evidence" value="ECO:0007669"/>
    <property type="project" value="UniProtKB-KW"/>
</dbReference>
<dbReference type="SUPFAM" id="SSF53448">
    <property type="entry name" value="Nucleotide-diphospho-sugar transferases"/>
    <property type="match status" value="1"/>
</dbReference>
<dbReference type="InterPro" id="IPR027791">
    <property type="entry name" value="Galactosyl_T_C"/>
</dbReference>
<evidence type="ECO:0000313" key="5">
    <source>
        <dbReference type="Proteomes" id="UP000612585"/>
    </source>
</evidence>
<evidence type="ECO:0000313" key="4">
    <source>
        <dbReference type="EMBL" id="GIJ64299.1"/>
    </source>
</evidence>
<feature type="domain" description="Glycosyltransferase 2-like" evidence="2">
    <location>
        <begin position="2"/>
        <end position="114"/>
    </location>
</feature>
<dbReference type="InterPro" id="IPR029044">
    <property type="entry name" value="Nucleotide-diphossugar_trans"/>
</dbReference>
<dbReference type="Pfam" id="PF02709">
    <property type="entry name" value="Glyco_transf_7C"/>
    <property type="match status" value="1"/>
</dbReference>
<dbReference type="InterPro" id="IPR001173">
    <property type="entry name" value="Glyco_trans_2-like"/>
</dbReference>
<dbReference type="Pfam" id="PF00535">
    <property type="entry name" value="Glycos_transf_2"/>
    <property type="match status" value="1"/>
</dbReference>
<dbReference type="InterPro" id="IPR050834">
    <property type="entry name" value="Glycosyltransf_2"/>
</dbReference>
<gene>
    <name evidence="4" type="ORF">Vau01_118150</name>
</gene>
<dbReference type="Gene3D" id="3.90.550.10">
    <property type="entry name" value="Spore Coat Polysaccharide Biosynthesis Protein SpsA, Chain A"/>
    <property type="match status" value="1"/>
</dbReference>
<reference evidence="4" key="1">
    <citation type="submission" date="2021-01" db="EMBL/GenBank/DDBJ databases">
        <title>Whole genome shotgun sequence of Virgisporangium aurantiacum NBRC 16421.</title>
        <authorList>
            <person name="Komaki H."/>
            <person name="Tamura T."/>
        </authorList>
    </citation>
    <scope>NUCLEOTIDE SEQUENCE</scope>
    <source>
        <strain evidence="4">NBRC 16421</strain>
    </source>
</reference>